<comment type="caution">
    <text evidence="2">The sequence shown here is derived from an EMBL/GenBank/DDBJ whole genome shotgun (WGS) entry which is preliminary data.</text>
</comment>
<accession>A0A9W8CY41</accession>
<feature type="region of interest" description="Disordered" evidence="1">
    <location>
        <begin position="1"/>
        <end position="73"/>
    </location>
</feature>
<dbReference type="EMBL" id="JANBOI010000023">
    <property type="protein sequence ID" value="KAJ1735516.1"/>
    <property type="molecule type" value="Genomic_DNA"/>
</dbReference>
<evidence type="ECO:0000256" key="1">
    <source>
        <dbReference type="SAM" id="MobiDB-lite"/>
    </source>
</evidence>
<protein>
    <submittedName>
        <fullName evidence="2">Uncharacterized protein</fullName>
    </submittedName>
</protein>
<proteinExistence type="predicted"/>
<reference evidence="2" key="1">
    <citation type="submission" date="2022-07" db="EMBL/GenBank/DDBJ databases">
        <title>Phylogenomic reconstructions and comparative analyses of Kickxellomycotina fungi.</title>
        <authorList>
            <person name="Reynolds N.K."/>
            <person name="Stajich J.E."/>
            <person name="Barry K."/>
            <person name="Grigoriev I.V."/>
            <person name="Crous P."/>
            <person name="Smith M.E."/>
        </authorList>
    </citation>
    <scope>NUCLEOTIDE SEQUENCE</scope>
    <source>
        <strain evidence="2">BCRC 34381</strain>
    </source>
</reference>
<dbReference type="AlphaFoldDB" id="A0A9W8CY41"/>
<organism evidence="2 3">
    <name type="scientific">Coemansia biformis</name>
    <dbReference type="NCBI Taxonomy" id="1286918"/>
    <lineage>
        <taxon>Eukaryota</taxon>
        <taxon>Fungi</taxon>
        <taxon>Fungi incertae sedis</taxon>
        <taxon>Zoopagomycota</taxon>
        <taxon>Kickxellomycotina</taxon>
        <taxon>Kickxellomycetes</taxon>
        <taxon>Kickxellales</taxon>
        <taxon>Kickxellaceae</taxon>
        <taxon>Coemansia</taxon>
    </lineage>
</organism>
<evidence type="ECO:0000313" key="3">
    <source>
        <dbReference type="Proteomes" id="UP001143981"/>
    </source>
</evidence>
<gene>
    <name evidence="2" type="ORF">LPJ61_000509</name>
</gene>
<sequence>MAPNTPPPDHQEQQGIPIPIASAAAQSTVTRKNPPFGGASRNYAQPRPAASGSPLTTTGTHAPPNSLVYGAGQGTPLNLFNFGPREIIPGTGAPPNSYAAQSLAPPHAAPGISGSVIYQKLAGIGAVKESTDEDEDAMCQSPSDSAMPGISGPSTSRKDANDDDDAMGQSPSDNTAPGGVFYME</sequence>
<name>A0A9W8CY41_9FUNG</name>
<feature type="compositionally biased region" description="Low complexity" evidence="1">
    <location>
        <begin position="13"/>
        <end position="27"/>
    </location>
</feature>
<dbReference type="Proteomes" id="UP001143981">
    <property type="component" value="Unassembled WGS sequence"/>
</dbReference>
<evidence type="ECO:0000313" key="2">
    <source>
        <dbReference type="EMBL" id="KAJ1735516.1"/>
    </source>
</evidence>
<feature type="region of interest" description="Disordered" evidence="1">
    <location>
        <begin position="128"/>
        <end position="184"/>
    </location>
</feature>
<keyword evidence="3" id="KW-1185">Reference proteome</keyword>